<name>A0A931MUR9_9BACI</name>
<accession>A0A931MUR9</accession>
<dbReference type="InterPro" id="IPR012349">
    <property type="entry name" value="Split_barrel_FMN-bd"/>
</dbReference>
<dbReference type="SUPFAM" id="SSF141371">
    <property type="entry name" value="PilZ domain-like"/>
    <property type="match status" value="1"/>
</dbReference>
<evidence type="ECO:0000256" key="3">
    <source>
        <dbReference type="ARBA" id="ARBA00023143"/>
    </source>
</evidence>
<dbReference type="InterPro" id="IPR009875">
    <property type="entry name" value="PilZ_domain"/>
</dbReference>
<keyword evidence="2" id="KW-0547">Nucleotide-binding</keyword>
<dbReference type="Pfam" id="PF12945">
    <property type="entry name" value="PilZNR"/>
    <property type="match status" value="1"/>
</dbReference>
<proteinExistence type="predicted"/>
<organism evidence="6 7">
    <name type="scientific">Halobacillus yeomjeoni</name>
    <dbReference type="NCBI Taxonomy" id="311194"/>
    <lineage>
        <taxon>Bacteria</taxon>
        <taxon>Bacillati</taxon>
        <taxon>Bacillota</taxon>
        <taxon>Bacilli</taxon>
        <taxon>Bacillales</taxon>
        <taxon>Bacillaceae</taxon>
        <taxon>Halobacillus</taxon>
    </lineage>
</organism>
<gene>
    <name evidence="6" type="ORF">H0267_05195</name>
</gene>
<comment type="caution">
    <text evidence="6">The sequence shown here is derived from an EMBL/GenBank/DDBJ whole genome shotgun (WGS) entry which is preliminary data.</text>
</comment>
<sequence length="220" mass="25516">MQRISVGMSITLEAFNNQKNEQETYKCKLVDKDDQCIYIDYPVNQNTGRTGFFLEGTQFKASFVGKDNSVYRFDTEVVARKKMEIPVILLSFPQENDLVRIQRRKYVRVEASIDISLRKANHTYTTISHDISGGGIALAKRPYENVSVDEEVELTLVLPMNSGEYQYIETKGKVVRLSEVKQGSLERLSIEFKDITEKKRQWIIQYSFEKQMEMRKLGMS</sequence>
<feature type="domain" description="PilZ" evidence="4">
    <location>
        <begin position="102"/>
        <end position="208"/>
    </location>
</feature>
<dbReference type="InterPro" id="IPR009926">
    <property type="entry name" value="T3SS_YcgR_PilZN"/>
</dbReference>
<keyword evidence="6" id="KW-0969">Cilium</keyword>
<feature type="domain" description="Type III secretion system flagellar brake protein YcgR PilZN" evidence="5">
    <location>
        <begin position="6"/>
        <end position="93"/>
    </location>
</feature>
<dbReference type="Gene3D" id="2.30.110.10">
    <property type="entry name" value="Electron Transport, Fmn-binding Protein, Chain A"/>
    <property type="match status" value="1"/>
</dbReference>
<keyword evidence="7" id="KW-1185">Reference proteome</keyword>
<reference evidence="6 7" key="1">
    <citation type="journal article" date="2005" name="Int. J. Syst. Evol. Microbiol.">
        <title>Halobacillus yeomjeoni sp. nov., isolated from a marine solar saltern in Korea.</title>
        <authorList>
            <person name="Yoon J.H."/>
            <person name="Kang S.J."/>
            <person name="Lee C.H."/>
            <person name="Oh H.W."/>
            <person name="Oh T.K."/>
        </authorList>
    </citation>
    <scope>NUCLEOTIDE SEQUENCE [LARGE SCALE GENOMIC DNA]</scope>
    <source>
        <strain evidence="6 7">KCTC 3957</strain>
    </source>
</reference>
<keyword evidence="6" id="KW-0966">Cell projection</keyword>
<evidence type="ECO:0000259" key="4">
    <source>
        <dbReference type="Pfam" id="PF07238"/>
    </source>
</evidence>
<evidence type="ECO:0000313" key="6">
    <source>
        <dbReference type="EMBL" id="MBH0229606.1"/>
    </source>
</evidence>
<dbReference type="RefSeq" id="WP_197316206.1">
    <property type="nucleotide sequence ID" value="NZ_JADZSC010000001.1"/>
</dbReference>
<protein>
    <submittedName>
        <fullName evidence="6">Flagellar brake domain-containing protein</fullName>
    </submittedName>
</protein>
<keyword evidence="6" id="KW-0282">Flagellum</keyword>
<dbReference type="EMBL" id="JADZSC010000001">
    <property type="protein sequence ID" value="MBH0229606.1"/>
    <property type="molecule type" value="Genomic_DNA"/>
</dbReference>
<dbReference type="Gene3D" id="2.40.10.220">
    <property type="entry name" value="predicted glycosyltransferase like domains"/>
    <property type="match status" value="1"/>
</dbReference>
<keyword evidence="1" id="KW-0973">c-di-GMP</keyword>
<dbReference type="Proteomes" id="UP000614490">
    <property type="component" value="Unassembled WGS sequence"/>
</dbReference>
<dbReference type="Pfam" id="PF07238">
    <property type="entry name" value="PilZ"/>
    <property type="match status" value="1"/>
</dbReference>
<dbReference type="AlphaFoldDB" id="A0A931MUR9"/>
<evidence type="ECO:0000313" key="7">
    <source>
        <dbReference type="Proteomes" id="UP000614490"/>
    </source>
</evidence>
<keyword evidence="3" id="KW-0975">Bacterial flagellum</keyword>
<dbReference type="GO" id="GO:0035438">
    <property type="term" value="F:cyclic-di-GMP binding"/>
    <property type="evidence" value="ECO:0007669"/>
    <property type="project" value="InterPro"/>
</dbReference>
<evidence type="ECO:0000256" key="2">
    <source>
        <dbReference type="ARBA" id="ARBA00022741"/>
    </source>
</evidence>
<evidence type="ECO:0000259" key="5">
    <source>
        <dbReference type="Pfam" id="PF12945"/>
    </source>
</evidence>
<evidence type="ECO:0000256" key="1">
    <source>
        <dbReference type="ARBA" id="ARBA00022636"/>
    </source>
</evidence>